<dbReference type="EMBL" id="KZ293690">
    <property type="protein sequence ID" value="PBK85543.1"/>
    <property type="molecule type" value="Genomic_DNA"/>
</dbReference>
<sequence length="173" mass="19510">MPASDATPFEALALSHALDGMGYSSKIDEGTICHDIAIQPVCILASTGPPSSSSVSRSLFFDRKQILVEEKTEAETAYSLRKRAEGWEDNLVCQQQQQQQENWEEPVAFEKIEEDAPMSWVEVGTAILKHLRCQLAPKAIVKQTFSVCFMSVIEDERDKLWARILFIMYLPDI</sequence>
<gene>
    <name evidence="1" type="ORF">ARMGADRAFT_1087418</name>
</gene>
<evidence type="ECO:0000313" key="1">
    <source>
        <dbReference type="EMBL" id="PBK85543.1"/>
    </source>
</evidence>
<dbReference type="AlphaFoldDB" id="A0A2H3DBA5"/>
<name>A0A2H3DBA5_ARMGA</name>
<evidence type="ECO:0000313" key="2">
    <source>
        <dbReference type="Proteomes" id="UP000217790"/>
    </source>
</evidence>
<proteinExistence type="predicted"/>
<dbReference type="Proteomes" id="UP000217790">
    <property type="component" value="Unassembled WGS sequence"/>
</dbReference>
<reference evidence="2" key="1">
    <citation type="journal article" date="2017" name="Nat. Ecol. Evol.">
        <title>Genome expansion and lineage-specific genetic innovations in the forest pathogenic fungi Armillaria.</title>
        <authorList>
            <person name="Sipos G."/>
            <person name="Prasanna A.N."/>
            <person name="Walter M.C."/>
            <person name="O'Connor E."/>
            <person name="Balint B."/>
            <person name="Krizsan K."/>
            <person name="Kiss B."/>
            <person name="Hess J."/>
            <person name="Varga T."/>
            <person name="Slot J."/>
            <person name="Riley R."/>
            <person name="Boka B."/>
            <person name="Rigling D."/>
            <person name="Barry K."/>
            <person name="Lee J."/>
            <person name="Mihaltcheva S."/>
            <person name="LaButti K."/>
            <person name="Lipzen A."/>
            <person name="Waldron R."/>
            <person name="Moloney N.M."/>
            <person name="Sperisen C."/>
            <person name="Kredics L."/>
            <person name="Vagvoelgyi C."/>
            <person name="Patrignani A."/>
            <person name="Fitzpatrick D."/>
            <person name="Nagy I."/>
            <person name="Doyle S."/>
            <person name="Anderson J.B."/>
            <person name="Grigoriev I.V."/>
            <person name="Gueldener U."/>
            <person name="Muensterkoetter M."/>
            <person name="Nagy L.G."/>
        </authorList>
    </citation>
    <scope>NUCLEOTIDE SEQUENCE [LARGE SCALE GENOMIC DNA]</scope>
    <source>
        <strain evidence="2">Ar21-2</strain>
    </source>
</reference>
<keyword evidence="2" id="KW-1185">Reference proteome</keyword>
<dbReference type="InParanoid" id="A0A2H3DBA5"/>
<organism evidence="1 2">
    <name type="scientific">Armillaria gallica</name>
    <name type="common">Bulbous honey fungus</name>
    <name type="synonym">Armillaria bulbosa</name>
    <dbReference type="NCBI Taxonomy" id="47427"/>
    <lineage>
        <taxon>Eukaryota</taxon>
        <taxon>Fungi</taxon>
        <taxon>Dikarya</taxon>
        <taxon>Basidiomycota</taxon>
        <taxon>Agaricomycotina</taxon>
        <taxon>Agaricomycetes</taxon>
        <taxon>Agaricomycetidae</taxon>
        <taxon>Agaricales</taxon>
        <taxon>Marasmiineae</taxon>
        <taxon>Physalacriaceae</taxon>
        <taxon>Armillaria</taxon>
    </lineage>
</organism>
<accession>A0A2H3DBA5</accession>
<protein>
    <submittedName>
        <fullName evidence="1">Uncharacterized protein</fullName>
    </submittedName>
</protein>